<reference evidence="1" key="1">
    <citation type="journal article" date="2014" name="Int. J. Syst. Evol. Microbiol.">
        <title>Complete genome sequence of Corynebacterium casei LMG S-19264T (=DSM 44701T), isolated from a smear-ripened cheese.</title>
        <authorList>
            <consortium name="US DOE Joint Genome Institute (JGI-PGF)"/>
            <person name="Walter F."/>
            <person name="Albersmeier A."/>
            <person name="Kalinowski J."/>
            <person name="Ruckert C."/>
        </authorList>
    </citation>
    <scope>NUCLEOTIDE SEQUENCE</scope>
    <source>
        <strain evidence="1">CGMCC 4.7372</strain>
    </source>
</reference>
<name>A0A8H9H9D8_9ACTO</name>
<comment type="caution">
    <text evidence="1">The sequence shown here is derived from an EMBL/GenBank/DDBJ whole genome shotgun (WGS) entry which is preliminary data.</text>
</comment>
<sequence length="135" mass="13797">MSLSGGDNSDLIVTAEVGGFYSWDGVVHYVSPLGESIPVSLTFSYGGRTGELSFEPVNSTSLKITGVKSIDMIYSVNSSGLGGPGVSTAQATRSCWAAYIAMVGAGIISVSNPMSFAAFVSLIASGAITGVECWP</sequence>
<gene>
    <name evidence="1" type="ORF">GCM10011612_13310</name>
</gene>
<dbReference type="AlphaFoldDB" id="A0A8H9H9D8"/>
<dbReference type="EMBL" id="BMNJ01000004">
    <property type="protein sequence ID" value="GGO98429.1"/>
    <property type="molecule type" value="Genomic_DNA"/>
</dbReference>
<organism evidence="1 2">
    <name type="scientific">Actinomyces gaoshouyii</name>
    <dbReference type="NCBI Taxonomy" id="1960083"/>
    <lineage>
        <taxon>Bacteria</taxon>
        <taxon>Bacillati</taxon>
        <taxon>Actinomycetota</taxon>
        <taxon>Actinomycetes</taxon>
        <taxon>Actinomycetales</taxon>
        <taxon>Actinomycetaceae</taxon>
        <taxon>Actinomyces</taxon>
    </lineage>
</organism>
<protein>
    <submittedName>
        <fullName evidence="1">Uncharacterized protein</fullName>
    </submittedName>
</protein>
<evidence type="ECO:0000313" key="2">
    <source>
        <dbReference type="Proteomes" id="UP000614239"/>
    </source>
</evidence>
<evidence type="ECO:0000313" key="1">
    <source>
        <dbReference type="EMBL" id="GGO98429.1"/>
    </source>
</evidence>
<accession>A0A8H9H9D8</accession>
<dbReference type="Proteomes" id="UP000614239">
    <property type="component" value="Unassembled WGS sequence"/>
</dbReference>
<reference evidence="1" key="2">
    <citation type="submission" date="2020-09" db="EMBL/GenBank/DDBJ databases">
        <authorList>
            <person name="Sun Q."/>
            <person name="Zhou Y."/>
        </authorList>
    </citation>
    <scope>NUCLEOTIDE SEQUENCE</scope>
    <source>
        <strain evidence="1">CGMCC 4.7372</strain>
    </source>
</reference>
<keyword evidence="2" id="KW-1185">Reference proteome</keyword>
<proteinExistence type="predicted"/>